<gene>
    <name evidence="1" type="ORF">EST38_g4449</name>
</gene>
<dbReference type="Proteomes" id="UP000290288">
    <property type="component" value="Unassembled WGS sequence"/>
</dbReference>
<organism evidence="1 2">
    <name type="scientific">Candolleomyces aberdarensis</name>
    <dbReference type="NCBI Taxonomy" id="2316362"/>
    <lineage>
        <taxon>Eukaryota</taxon>
        <taxon>Fungi</taxon>
        <taxon>Dikarya</taxon>
        <taxon>Basidiomycota</taxon>
        <taxon>Agaricomycotina</taxon>
        <taxon>Agaricomycetes</taxon>
        <taxon>Agaricomycetidae</taxon>
        <taxon>Agaricales</taxon>
        <taxon>Agaricineae</taxon>
        <taxon>Psathyrellaceae</taxon>
        <taxon>Candolleomyces</taxon>
    </lineage>
</organism>
<dbReference type="OrthoDB" id="3258324at2759"/>
<comment type="caution">
    <text evidence="1">The sequence shown here is derived from an EMBL/GenBank/DDBJ whole genome shotgun (WGS) entry which is preliminary data.</text>
</comment>
<dbReference type="STRING" id="2316362.A0A4Q2DMZ4"/>
<name>A0A4Q2DMZ4_9AGAR</name>
<proteinExistence type="predicted"/>
<keyword evidence="2" id="KW-1185">Reference proteome</keyword>
<sequence length="350" mass="38312">MNQHLPPRFLALASLPVLGDPLHPEDLAKPISFLSYLHLHSHLLPAYKPSRPQPCSPTRNVSRVFEDSVGQIMIMSRVTTKRAYDFTSASDLNSVWREHLEFLEVNLCAKDLSGGGGFLDGLLNPQGVNAHILTDMSATLLSTIVTTVTTTSSHLRLPLRSLEITLDNATFHVLSTWQMPQLQNLSVVSADLLYTGEGFAQFFEVHGGKTRQLELGHSLSGAIEEFWLTAPPHAAAGGQGNGGGFGVGGVGECADAEWNWQNPDWIAPHILLPSHSTLQFIGVCELEKHNTESLERLSNLDAEHLAKGGQLYNVNLEETGTLRGDDAFLMLVKQFRGGLLSRVKSYIFLA</sequence>
<accession>A0A4Q2DMZ4</accession>
<reference evidence="1 2" key="1">
    <citation type="submission" date="2019-01" db="EMBL/GenBank/DDBJ databases">
        <title>Draft genome sequence of Psathyrella aberdarensis IHI B618.</title>
        <authorList>
            <person name="Buettner E."/>
            <person name="Kellner H."/>
        </authorList>
    </citation>
    <scope>NUCLEOTIDE SEQUENCE [LARGE SCALE GENOMIC DNA]</scope>
    <source>
        <strain evidence="1 2">IHI B618</strain>
    </source>
</reference>
<dbReference type="EMBL" id="SDEE01000109">
    <property type="protein sequence ID" value="RXW21409.1"/>
    <property type="molecule type" value="Genomic_DNA"/>
</dbReference>
<evidence type="ECO:0000313" key="2">
    <source>
        <dbReference type="Proteomes" id="UP000290288"/>
    </source>
</evidence>
<evidence type="ECO:0000313" key="1">
    <source>
        <dbReference type="EMBL" id="RXW21409.1"/>
    </source>
</evidence>
<dbReference type="AlphaFoldDB" id="A0A4Q2DMZ4"/>
<protein>
    <submittedName>
        <fullName evidence="1">Uncharacterized protein</fullName>
    </submittedName>
</protein>